<evidence type="ECO:0000313" key="6">
    <source>
        <dbReference type="EMBL" id="MVN58750.1"/>
    </source>
</evidence>
<comment type="caution">
    <text evidence="6">The sequence shown here is derived from an EMBL/GenBank/DDBJ whole genome shotgun (WGS) entry which is preliminary data.</text>
</comment>
<dbReference type="Gene3D" id="1.10.10.10">
    <property type="entry name" value="Winged helix-like DNA-binding domain superfamily/Winged helix DNA-binding domain"/>
    <property type="match status" value="1"/>
</dbReference>
<dbReference type="SMART" id="SM00421">
    <property type="entry name" value="HTH_LUXR"/>
    <property type="match status" value="1"/>
</dbReference>
<keyword evidence="4" id="KW-1133">Transmembrane helix</keyword>
<feature type="transmembrane region" description="Helical" evidence="4">
    <location>
        <begin position="98"/>
        <end position="120"/>
    </location>
</feature>
<keyword evidence="4" id="KW-0472">Membrane</keyword>
<dbReference type="PANTHER" id="PTHR44688">
    <property type="entry name" value="DNA-BINDING TRANSCRIPTIONAL ACTIVATOR DEVR_DOSR"/>
    <property type="match status" value="1"/>
</dbReference>
<proteinExistence type="predicted"/>
<evidence type="ECO:0000259" key="5">
    <source>
        <dbReference type="PROSITE" id="PS50043"/>
    </source>
</evidence>
<evidence type="ECO:0000256" key="3">
    <source>
        <dbReference type="ARBA" id="ARBA00023163"/>
    </source>
</evidence>
<dbReference type="EMBL" id="WPOO01000007">
    <property type="protein sequence ID" value="MVN58750.1"/>
    <property type="molecule type" value="Genomic_DNA"/>
</dbReference>
<evidence type="ECO:0000256" key="4">
    <source>
        <dbReference type="SAM" id="Phobius"/>
    </source>
</evidence>
<feature type="transmembrane region" description="Helical" evidence="4">
    <location>
        <begin position="269"/>
        <end position="288"/>
    </location>
</feature>
<accession>A0A7K1T5S2</accession>
<evidence type="ECO:0000256" key="2">
    <source>
        <dbReference type="ARBA" id="ARBA00023125"/>
    </source>
</evidence>
<evidence type="ECO:0000313" key="7">
    <source>
        <dbReference type="Proteomes" id="UP000488839"/>
    </source>
</evidence>
<feature type="transmembrane region" description="Helical" evidence="4">
    <location>
        <begin position="242"/>
        <end position="262"/>
    </location>
</feature>
<dbReference type="PROSITE" id="PS50043">
    <property type="entry name" value="HTH_LUXR_2"/>
    <property type="match status" value="1"/>
</dbReference>
<dbReference type="Proteomes" id="UP000488839">
    <property type="component" value="Unassembled WGS sequence"/>
</dbReference>
<name>A0A7K1T5S2_9ACTN</name>
<keyword evidence="1" id="KW-0805">Transcription regulation</keyword>
<feature type="transmembrane region" description="Helical" evidence="4">
    <location>
        <begin position="360"/>
        <end position="381"/>
    </location>
</feature>
<evidence type="ECO:0000256" key="1">
    <source>
        <dbReference type="ARBA" id="ARBA00023015"/>
    </source>
</evidence>
<keyword evidence="7" id="KW-1185">Reference proteome</keyword>
<dbReference type="CDD" id="cd06170">
    <property type="entry name" value="LuxR_C_like"/>
    <property type="match status" value="1"/>
</dbReference>
<gene>
    <name evidence="6" type="ORF">GO707_05875</name>
</gene>
<feature type="domain" description="HTH luxR-type" evidence="5">
    <location>
        <begin position="407"/>
        <end position="472"/>
    </location>
</feature>
<dbReference type="InterPro" id="IPR000792">
    <property type="entry name" value="Tscrpt_reg_LuxR_C"/>
</dbReference>
<dbReference type="AlphaFoldDB" id="A0A7K1T5S2"/>
<protein>
    <recommendedName>
        <fullName evidence="5">HTH luxR-type domain-containing protein</fullName>
    </recommendedName>
</protein>
<keyword evidence="4" id="KW-0812">Transmembrane</keyword>
<dbReference type="SUPFAM" id="SSF46894">
    <property type="entry name" value="C-terminal effector domain of the bipartite response regulators"/>
    <property type="match status" value="1"/>
</dbReference>
<feature type="transmembrane region" description="Helical" evidence="4">
    <location>
        <begin position="68"/>
        <end position="86"/>
    </location>
</feature>
<dbReference type="InterPro" id="IPR036388">
    <property type="entry name" value="WH-like_DNA-bd_sf"/>
</dbReference>
<feature type="transmembrane region" description="Helical" evidence="4">
    <location>
        <begin position="41"/>
        <end position="61"/>
    </location>
</feature>
<keyword evidence="3" id="KW-0804">Transcription</keyword>
<feature type="transmembrane region" description="Helical" evidence="4">
    <location>
        <begin position="155"/>
        <end position="176"/>
    </location>
</feature>
<dbReference type="GO" id="GO:0003677">
    <property type="term" value="F:DNA binding"/>
    <property type="evidence" value="ECO:0007669"/>
    <property type="project" value="UniProtKB-KW"/>
</dbReference>
<feature type="transmembrane region" description="Helical" evidence="4">
    <location>
        <begin position="331"/>
        <end position="348"/>
    </location>
</feature>
<keyword evidence="2" id="KW-0238">DNA-binding</keyword>
<dbReference type="RefSeq" id="WP_157012494.1">
    <property type="nucleotide sequence ID" value="NZ_WPOO01000007.1"/>
</dbReference>
<feature type="transmembrane region" description="Helical" evidence="4">
    <location>
        <begin position="132"/>
        <end position="149"/>
    </location>
</feature>
<reference evidence="6 7" key="1">
    <citation type="submission" date="2019-11" db="EMBL/GenBank/DDBJ databases">
        <title>Whole genome shotgun sequencing (WGS) data from Adlercreutzia equolifaciens ResAG-91, Eggerthella lenta MRI-F36, MRI-F37, MRI-F40, ResAG-49, ResAG-88, ResAG-121, ResAG-145, and Gordonibacter sp. ResAG-5, ResAG-26, ResAG-43, ResAG-50, ResAG-59.</title>
        <authorList>
            <person name="Stoll D.A."/>
            <person name="Danylec N."/>
            <person name="Franz C.M.A.P."/>
            <person name="Huch M."/>
        </authorList>
    </citation>
    <scope>NUCLEOTIDE SEQUENCE [LARGE SCALE GENOMIC DNA]</scope>
    <source>
        <strain evidence="6 7">ResAG-91</strain>
    </source>
</reference>
<dbReference type="PANTHER" id="PTHR44688:SF16">
    <property type="entry name" value="DNA-BINDING TRANSCRIPTIONAL ACTIVATOR DEVR_DOSR"/>
    <property type="match status" value="1"/>
</dbReference>
<dbReference type="InterPro" id="IPR016032">
    <property type="entry name" value="Sig_transdc_resp-reg_C-effctor"/>
</dbReference>
<organism evidence="6 7">
    <name type="scientific">Adlercreutzia rubneri</name>
    <dbReference type="NCBI Taxonomy" id="2916441"/>
    <lineage>
        <taxon>Bacteria</taxon>
        <taxon>Bacillati</taxon>
        <taxon>Actinomycetota</taxon>
        <taxon>Coriobacteriia</taxon>
        <taxon>Eggerthellales</taxon>
        <taxon>Eggerthellaceae</taxon>
        <taxon>Adlercreutzia</taxon>
    </lineage>
</organism>
<feature type="transmembrane region" description="Helical" evidence="4">
    <location>
        <begin position="217"/>
        <end position="236"/>
    </location>
</feature>
<dbReference type="PRINTS" id="PR00038">
    <property type="entry name" value="HTHLUXR"/>
</dbReference>
<feature type="transmembrane region" description="Helical" evidence="4">
    <location>
        <begin position="294"/>
        <end position="319"/>
    </location>
</feature>
<sequence>MKCWGTAAAVITGKACALYVLLMSLSGRITEITGYEYFQYPSFAFCALVAILFVLAVPLLAGGPARRIFALLSLLLCSLWCLLLLWQFWIEKSGSDAAAVLGVAIGVCGRLATLFINIQWNFHFSLKRATDVAWYTSGAVLSSVALFLFSNLMSAHAALTLMLFAAMASAVINFGFVGIQKNAELLDEAIKSQSLSRNDVIKESVPRTRVLYFGARVLYGAALGFTLCLSTLAPAGASESPLLIVVALLTTLLLLGGVLTLGRESRSSLYFVVVTPIFSICFIIVSFFDNSPLGLVSLGALMAEIVWSTQNLFQLPLYLKMTAIRPSTFAYYEYAAQIIPFYIAVAAFSYPTSVAIPFELIPLLVVSATSILVFFSAGALIRHILNYQPTASADEPIVSDMNEKKKLSAYFQQLTARECDVLALLANGYSGPYIAKTLYLANGTVKTHIRHIYDKLRVSSQDELIELVSRTIDKSVIK</sequence>
<dbReference type="Pfam" id="PF00196">
    <property type="entry name" value="GerE"/>
    <property type="match status" value="1"/>
</dbReference>
<dbReference type="GO" id="GO:0006355">
    <property type="term" value="P:regulation of DNA-templated transcription"/>
    <property type="evidence" value="ECO:0007669"/>
    <property type="project" value="InterPro"/>
</dbReference>